<dbReference type="AlphaFoldDB" id="A0A376MLE8"/>
<proteinExistence type="predicted"/>
<sequence length="111" mass="12686">MHVVDGKEVQRRWHLGVENVKHHRFEHQDKGDKHFIAPGFIQLECLTKEMMVTTIERTISTRLATSTLCISHAQTKIITTLPSNTYNSLLKLIGRKSGSEPMSFTIPRQAM</sequence>
<protein>
    <submittedName>
        <fullName evidence="1">Uncharacterized protein</fullName>
    </submittedName>
</protein>
<dbReference type="Proteomes" id="UP000254817">
    <property type="component" value="Unassembled WGS sequence"/>
</dbReference>
<evidence type="ECO:0000313" key="1">
    <source>
        <dbReference type="EMBL" id="STG50920.1"/>
    </source>
</evidence>
<gene>
    <name evidence="1" type="ORF">NCTC11112_01346</name>
</gene>
<dbReference type="EMBL" id="UGAW01000001">
    <property type="protein sequence ID" value="STG50920.1"/>
    <property type="molecule type" value="Genomic_DNA"/>
</dbReference>
<accession>A0A376MLE8</accession>
<evidence type="ECO:0000313" key="2">
    <source>
        <dbReference type="Proteomes" id="UP000254817"/>
    </source>
</evidence>
<name>A0A376MLE8_ECOLX</name>
<reference evidence="1 2" key="1">
    <citation type="submission" date="2018-06" db="EMBL/GenBank/DDBJ databases">
        <authorList>
            <consortium name="Pathogen Informatics"/>
            <person name="Doyle S."/>
        </authorList>
    </citation>
    <scope>NUCLEOTIDE SEQUENCE [LARGE SCALE GENOMIC DNA]</scope>
    <source>
        <strain evidence="1 2">NCTC11112</strain>
    </source>
</reference>
<organism evidence="1 2">
    <name type="scientific">Escherichia coli</name>
    <dbReference type="NCBI Taxonomy" id="562"/>
    <lineage>
        <taxon>Bacteria</taxon>
        <taxon>Pseudomonadati</taxon>
        <taxon>Pseudomonadota</taxon>
        <taxon>Gammaproteobacteria</taxon>
        <taxon>Enterobacterales</taxon>
        <taxon>Enterobacteriaceae</taxon>
        <taxon>Escherichia</taxon>
    </lineage>
</organism>